<sequence length="77" mass="8357">MKVNCTPFGIVEAWAPKSRTRPCASMSTHCVQQALQAKKNLSKNLKPQIHLGFAAMYVVPLDIEGEGWSSGLIQGEG</sequence>
<keyword evidence="2" id="KW-1185">Reference proteome</keyword>
<name>A0A9P5WYH9_9AGAR</name>
<proteinExistence type="predicted"/>
<organism evidence="1 2">
    <name type="scientific">Macrolepiota fuliginosa MF-IS2</name>
    <dbReference type="NCBI Taxonomy" id="1400762"/>
    <lineage>
        <taxon>Eukaryota</taxon>
        <taxon>Fungi</taxon>
        <taxon>Dikarya</taxon>
        <taxon>Basidiomycota</taxon>
        <taxon>Agaricomycotina</taxon>
        <taxon>Agaricomycetes</taxon>
        <taxon>Agaricomycetidae</taxon>
        <taxon>Agaricales</taxon>
        <taxon>Agaricineae</taxon>
        <taxon>Agaricaceae</taxon>
        <taxon>Macrolepiota</taxon>
    </lineage>
</organism>
<comment type="caution">
    <text evidence="1">The sequence shown here is derived from an EMBL/GenBank/DDBJ whole genome shotgun (WGS) entry which is preliminary data.</text>
</comment>
<dbReference type="AlphaFoldDB" id="A0A9P5WYH9"/>
<dbReference type="EMBL" id="MU153758">
    <property type="protein sequence ID" value="KAF9439651.1"/>
    <property type="molecule type" value="Genomic_DNA"/>
</dbReference>
<dbReference type="Proteomes" id="UP000807342">
    <property type="component" value="Unassembled WGS sequence"/>
</dbReference>
<evidence type="ECO:0000313" key="1">
    <source>
        <dbReference type="EMBL" id="KAF9439651.1"/>
    </source>
</evidence>
<protein>
    <submittedName>
        <fullName evidence="1">Uncharacterized protein</fullName>
    </submittedName>
</protein>
<gene>
    <name evidence="1" type="ORF">P691DRAFT_806130</name>
</gene>
<evidence type="ECO:0000313" key="2">
    <source>
        <dbReference type="Proteomes" id="UP000807342"/>
    </source>
</evidence>
<accession>A0A9P5WYH9</accession>
<reference evidence="1" key="1">
    <citation type="submission" date="2020-11" db="EMBL/GenBank/DDBJ databases">
        <authorList>
            <consortium name="DOE Joint Genome Institute"/>
            <person name="Ahrendt S."/>
            <person name="Riley R."/>
            <person name="Andreopoulos W."/>
            <person name="Labutti K."/>
            <person name="Pangilinan J."/>
            <person name="Ruiz-Duenas F.J."/>
            <person name="Barrasa J.M."/>
            <person name="Sanchez-Garcia M."/>
            <person name="Camarero S."/>
            <person name="Miyauchi S."/>
            <person name="Serrano A."/>
            <person name="Linde D."/>
            <person name="Babiker R."/>
            <person name="Drula E."/>
            <person name="Ayuso-Fernandez I."/>
            <person name="Pacheco R."/>
            <person name="Padilla G."/>
            <person name="Ferreira P."/>
            <person name="Barriuso J."/>
            <person name="Kellner H."/>
            <person name="Castanera R."/>
            <person name="Alfaro M."/>
            <person name="Ramirez L."/>
            <person name="Pisabarro A.G."/>
            <person name="Kuo A."/>
            <person name="Tritt A."/>
            <person name="Lipzen A."/>
            <person name="He G."/>
            <person name="Yan M."/>
            <person name="Ng V."/>
            <person name="Cullen D."/>
            <person name="Martin F."/>
            <person name="Rosso M.-N."/>
            <person name="Henrissat B."/>
            <person name="Hibbett D."/>
            <person name="Martinez A.T."/>
            <person name="Grigoriev I.V."/>
        </authorList>
    </citation>
    <scope>NUCLEOTIDE SEQUENCE</scope>
    <source>
        <strain evidence="1">MF-IS2</strain>
    </source>
</reference>